<gene>
    <name evidence="1" type="ORF">PROFUN_12680</name>
</gene>
<dbReference type="EMBL" id="MDYQ01000174">
    <property type="protein sequence ID" value="PRP79692.1"/>
    <property type="molecule type" value="Genomic_DNA"/>
</dbReference>
<protein>
    <submittedName>
        <fullName evidence="1">Uncharacterized protein</fullName>
    </submittedName>
</protein>
<dbReference type="Proteomes" id="UP000241769">
    <property type="component" value="Unassembled WGS sequence"/>
</dbReference>
<dbReference type="AlphaFoldDB" id="A0A2P6N6W1"/>
<proteinExistence type="predicted"/>
<organism evidence="1 2">
    <name type="scientific">Planoprotostelium fungivorum</name>
    <dbReference type="NCBI Taxonomy" id="1890364"/>
    <lineage>
        <taxon>Eukaryota</taxon>
        <taxon>Amoebozoa</taxon>
        <taxon>Evosea</taxon>
        <taxon>Variosea</taxon>
        <taxon>Cavosteliida</taxon>
        <taxon>Cavosteliaceae</taxon>
        <taxon>Planoprotostelium</taxon>
    </lineage>
</organism>
<name>A0A2P6N6W1_9EUKA</name>
<keyword evidence="2" id="KW-1185">Reference proteome</keyword>
<dbReference type="InParanoid" id="A0A2P6N6W1"/>
<evidence type="ECO:0000313" key="2">
    <source>
        <dbReference type="Proteomes" id="UP000241769"/>
    </source>
</evidence>
<evidence type="ECO:0000313" key="1">
    <source>
        <dbReference type="EMBL" id="PRP79692.1"/>
    </source>
</evidence>
<sequence length="142" mass="15396">MGNIEMKRSSIKITRTAVLVNSGMVYINGCRFSWGQYDVLINSGDVYINNCTMKLTLTQSISVGLLGSVHISNLNITLAYSPINSLGTFVNNLYRIVISLCSLLEEGNMSTDHTIGTITVSTAATSLVSRSNNTNLGIQLTR</sequence>
<comment type="caution">
    <text evidence="1">The sequence shown here is derived from an EMBL/GenBank/DDBJ whole genome shotgun (WGS) entry which is preliminary data.</text>
</comment>
<reference evidence="1 2" key="1">
    <citation type="journal article" date="2018" name="Genome Biol. Evol.">
        <title>Multiple Roots of Fruiting Body Formation in Amoebozoa.</title>
        <authorList>
            <person name="Hillmann F."/>
            <person name="Forbes G."/>
            <person name="Novohradska S."/>
            <person name="Ferling I."/>
            <person name="Riege K."/>
            <person name="Groth M."/>
            <person name="Westermann M."/>
            <person name="Marz M."/>
            <person name="Spaller T."/>
            <person name="Winckler T."/>
            <person name="Schaap P."/>
            <person name="Glockner G."/>
        </authorList>
    </citation>
    <scope>NUCLEOTIDE SEQUENCE [LARGE SCALE GENOMIC DNA]</scope>
    <source>
        <strain evidence="1 2">Jena</strain>
    </source>
</reference>
<accession>A0A2P6N6W1</accession>